<accession>A0AAW1U148</accession>
<keyword evidence="6" id="KW-1185">Reference proteome</keyword>
<keyword evidence="2" id="KW-0090">Biological rhythms</keyword>
<dbReference type="Gene3D" id="3.15.10.30">
    <property type="entry name" value="Haemolymph juvenile hormone binding protein"/>
    <property type="match status" value="1"/>
</dbReference>
<evidence type="ECO:0000313" key="6">
    <source>
        <dbReference type="Proteomes" id="UP001431783"/>
    </source>
</evidence>
<gene>
    <name evidence="5" type="ORF">WA026_005437</name>
</gene>
<name>A0AAW1U148_9CUCU</name>
<dbReference type="Proteomes" id="UP001431783">
    <property type="component" value="Unassembled WGS sequence"/>
</dbReference>
<evidence type="ECO:0000313" key="5">
    <source>
        <dbReference type="EMBL" id="KAK9874605.1"/>
    </source>
</evidence>
<dbReference type="GO" id="GO:0007623">
    <property type="term" value="P:circadian rhythm"/>
    <property type="evidence" value="ECO:0007669"/>
    <property type="project" value="UniProtKB-ARBA"/>
</dbReference>
<evidence type="ECO:0000256" key="4">
    <source>
        <dbReference type="SAM" id="SignalP"/>
    </source>
</evidence>
<dbReference type="FunFam" id="3.15.10.30:FF:000001">
    <property type="entry name" value="Takeout-like protein 1"/>
    <property type="match status" value="1"/>
</dbReference>
<organism evidence="5 6">
    <name type="scientific">Henosepilachna vigintioctopunctata</name>
    <dbReference type="NCBI Taxonomy" id="420089"/>
    <lineage>
        <taxon>Eukaryota</taxon>
        <taxon>Metazoa</taxon>
        <taxon>Ecdysozoa</taxon>
        <taxon>Arthropoda</taxon>
        <taxon>Hexapoda</taxon>
        <taxon>Insecta</taxon>
        <taxon>Pterygota</taxon>
        <taxon>Neoptera</taxon>
        <taxon>Endopterygota</taxon>
        <taxon>Coleoptera</taxon>
        <taxon>Polyphaga</taxon>
        <taxon>Cucujiformia</taxon>
        <taxon>Coccinelloidea</taxon>
        <taxon>Coccinellidae</taxon>
        <taxon>Epilachninae</taxon>
        <taxon>Epilachnini</taxon>
        <taxon>Henosepilachna</taxon>
    </lineage>
</organism>
<dbReference type="SMART" id="SM00700">
    <property type="entry name" value="JHBP"/>
    <property type="match status" value="1"/>
</dbReference>
<dbReference type="GO" id="GO:0005615">
    <property type="term" value="C:extracellular space"/>
    <property type="evidence" value="ECO:0007669"/>
    <property type="project" value="TreeGrafter"/>
</dbReference>
<proteinExistence type="inferred from homology"/>
<dbReference type="PANTHER" id="PTHR11008">
    <property type="entry name" value="PROTEIN TAKEOUT-LIKE PROTEIN"/>
    <property type="match status" value="1"/>
</dbReference>
<dbReference type="EMBL" id="JARQZJ010000032">
    <property type="protein sequence ID" value="KAK9874605.1"/>
    <property type="molecule type" value="Genomic_DNA"/>
</dbReference>
<feature type="chain" id="PRO_5043946072" evidence="4">
    <location>
        <begin position="18"/>
        <end position="243"/>
    </location>
</feature>
<reference evidence="5 6" key="1">
    <citation type="submission" date="2023-03" db="EMBL/GenBank/DDBJ databases">
        <title>Genome insight into feeding habits of ladybird beetles.</title>
        <authorList>
            <person name="Li H.-S."/>
            <person name="Huang Y.-H."/>
            <person name="Pang H."/>
        </authorList>
    </citation>
    <scope>NUCLEOTIDE SEQUENCE [LARGE SCALE GENOMIC DNA]</scope>
    <source>
        <strain evidence="5">SYSU_2023b</strain>
        <tissue evidence="5">Whole body</tissue>
    </source>
</reference>
<sequence length="243" mass="27609">MWFYILILLATVCTLFSQELPDYLKDKKCSLSNDLKSCFIKNGNLAIPLIANGDAKYHIPPLNPMTISSIQLITTPNLQLNLTDIKIFGLDKMIITDIRFDWDKNLFTITLTGSNVTIEGLYTADGHVMVMPVKGRGKFSIVLKNGEYKVTSTTEIIEKNGVKYHRPTSCRLTYKFGGIDFNFENLFAGNDELSREINKFLNENWDLLLNDFGPGIADTISSIIRNIFEKFSDQVPIKNFFLE</sequence>
<feature type="signal peptide" evidence="4">
    <location>
        <begin position="1"/>
        <end position="17"/>
    </location>
</feature>
<comment type="caution">
    <text evidence="5">The sequence shown here is derived from an EMBL/GenBank/DDBJ whole genome shotgun (WGS) entry which is preliminary data.</text>
</comment>
<dbReference type="Pfam" id="PF06585">
    <property type="entry name" value="JHBP"/>
    <property type="match status" value="1"/>
</dbReference>
<evidence type="ECO:0000256" key="3">
    <source>
        <dbReference type="ARBA" id="ARBA00060902"/>
    </source>
</evidence>
<protein>
    <submittedName>
        <fullName evidence="5">Uncharacterized protein</fullName>
    </submittedName>
</protein>
<dbReference type="PANTHER" id="PTHR11008:SF32">
    <property type="entry name" value="CIRCADIAN CLOCK-CONTROLLED PROTEIN DAYWAKE-RELATED"/>
    <property type="match status" value="1"/>
</dbReference>
<dbReference type="InterPro" id="IPR010562">
    <property type="entry name" value="Haemolymph_juvenile_hormone-bd"/>
</dbReference>
<evidence type="ECO:0000256" key="1">
    <source>
        <dbReference type="ARBA" id="ARBA00022729"/>
    </source>
</evidence>
<dbReference type="AlphaFoldDB" id="A0AAW1U148"/>
<keyword evidence="1 4" id="KW-0732">Signal</keyword>
<dbReference type="InterPro" id="IPR038606">
    <property type="entry name" value="To_sf"/>
</dbReference>
<comment type="similarity">
    <text evidence="3">Belongs to the TO family.</text>
</comment>
<evidence type="ECO:0000256" key="2">
    <source>
        <dbReference type="ARBA" id="ARBA00023108"/>
    </source>
</evidence>